<comment type="caution">
    <text evidence="2">The sequence shown here is derived from an EMBL/GenBank/DDBJ whole genome shotgun (WGS) entry which is preliminary data.</text>
</comment>
<dbReference type="Proteomes" id="UP000252378">
    <property type="component" value="Unassembled WGS sequence"/>
</dbReference>
<proteinExistence type="predicted"/>
<dbReference type="Pfam" id="PF13271">
    <property type="entry name" value="DUF4062"/>
    <property type="match status" value="1"/>
</dbReference>
<dbReference type="InterPro" id="IPR025139">
    <property type="entry name" value="DUF4062"/>
</dbReference>
<feature type="domain" description="DUF4062" evidence="1">
    <location>
        <begin position="19"/>
        <end position="100"/>
    </location>
</feature>
<dbReference type="AlphaFoldDB" id="A0A367G8M8"/>
<evidence type="ECO:0000313" key="3">
    <source>
        <dbReference type="Proteomes" id="UP000252378"/>
    </source>
</evidence>
<organism evidence="2 3">
    <name type="scientific">Faecalibacterium prausnitzii</name>
    <dbReference type="NCBI Taxonomy" id="853"/>
    <lineage>
        <taxon>Bacteria</taxon>
        <taxon>Bacillati</taxon>
        <taxon>Bacillota</taxon>
        <taxon>Clostridia</taxon>
        <taxon>Eubacteriales</taxon>
        <taxon>Oscillospiraceae</taxon>
        <taxon>Faecalibacterium</taxon>
    </lineage>
</organism>
<accession>A0A367G8M8</accession>
<reference evidence="2 3" key="1">
    <citation type="submission" date="2018-03" db="EMBL/GenBank/DDBJ databases">
        <title>Complete genome sequencing of Faecalibacterium prausnitzii strains isolated from the human gut.</title>
        <authorList>
            <person name="Fitzgerald B.C."/>
            <person name="Shkoporov A.N."/>
            <person name="Ross P.R."/>
            <person name="Hill C."/>
        </authorList>
    </citation>
    <scope>NUCLEOTIDE SEQUENCE [LARGE SCALE GENOMIC DNA]</scope>
    <source>
        <strain evidence="2 3">ATCC 27768</strain>
    </source>
</reference>
<evidence type="ECO:0000259" key="1">
    <source>
        <dbReference type="Pfam" id="PF13271"/>
    </source>
</evidence>
<protein>
    <recommendedName>
        <fullName evidence="1">DUF4062 domain-containing protein</fullName>
    </recommendedName>
</protein>
<gene>
    <name evidence="2" type="ORF">C7J97_06480</name>
</gene>
<name>A0A367G8M8_9FIRM</name>
<dbReference type="EMBL" id="PXUP01000007">
    <property type="protein sequence ID" value="RCH46858.1"/>
    <property type="molecule type" value="Genomic_DNA"/>
</dbReference>
<sequence>MKKTYEENIDMKNIRKFSVFISSTYEDLKNERQALMGVALENNFIPVGMEQFHAAPTSQWNVITKMIDECDFYLLVIGGRYGSIDEEVGISYTEKEYNYAKDKGLPVLVLIKKSSAITESEQDIGDDKYTKMKMLETFRNRVKNDRNTVDFFTDINSLKYKASSTFRNAINYVDDSAGWVRYRDIVDVINEEAEGRNKVNAEFGEHQQKMLEEMKDMLSQFGSKLTDMENKRISWEKIPTVTSEDIDKLFQVENDTLIIGNPAGDKSVIGQDDVDNIPVDSAFLLVYAADGDGQIIKTQTLSSPAQIFTSGKQFMADNSKRESARWIEALDRLIKWGLVKAVGYKGEIFELTKTGYSKADWLKAGMGIDTSKNPLDELKEFED</sequence>
<evidence type="ECO:0000313" key="2">
    <source>
        <dbReference type="EMBL" id="RCH46858.1"/>
    </source>
</evidence>